<evidence type="ECO:0000256" key="6">
    <source>
        <dbReference type="SAM" id="MobiDB-lite"/>
    </source>
</evidence>
<evidence type="ECO:0000313" key="9">
    <source>
        <dbReference type="Proteomes" id="UP001353858"/>
    </source>
</evidence>
<comment type="similarity">
    <text evidence="1">Belongs to the VPS51 family.</text>
</comment>
<protein>
    <recommendedName>
        <fullName evidence="2">Vacuolar protein sorting-associated protein 51 homolog</fullName>
    </recommendedName>
</protein>
<dbReference type="Proteomes" id="UP001353858">
    <property type="component" value="Unassembled WGS sequence"/>
</dbReference>
<dbReference type="Pfam" id="PF15469">
    <property type="entry name" value="Sec5"/>
    <property type="match status" value="1"/>
</dbReference>
<feature type="compositionally biased region" description="Polar residues" evidence="6">
    <location>
        <begin position="899"/>
        <end position="908"/>
    </location>
</feature>
<dbReference type="GO" id="GO:0005813">
    <property type="term" value="C:centrosome"/>
    <property type="evidence" value="ECO:0007669"/>
    <property type="project" value="UniProtKB-SubCell"/>
</dbReference>
<reference evidence="9" key="1">
    <citation type="submission" date="2023-01" db="EMBL/GenBank/DDBJ databases">
        <title>Key to firefly adult light organ development and bioluminescence: homeobox transcription factors regulate luciferase expression and transportation to peroxisome.</title>
        <authorList>
            <person name="Fu X."/>
        </authorList>
    </citation>
    <scope>NUCLEOTIDE SEQUENCE [LARGE SCALE GENOMIC DNA]</scope>
</reference>
<gene>
    <name evidence="8" type="ORF">RN001_012178</name>
</gene>
<keyword evidence="9" id="KW-1185">Reference proteome</keyword>
<dbReference type="GO" id="GO:0000938">
    <property type="term" value="C:GARP complex"/>
    <property type="evidence" value="ECO:0007669"/>
    <property type="project" value="TreeGrafter"/>
</dbReference>
<feature type="coiled-coil region" evidence="5">
    <location>
        <begin position="394"/>
        <end position="421"/>
    </location>
</feature>
<feature type="region of interest" description="Disordered" evidence="6">
    <location>
        <begin position="593"/>
        <end position="629"/>
    </location>
</feature>
<dbReference type="GO" id="GO:1990745">
    <property type="term" value="C:EARP complex"/>
    <property type="evidence" value="ECO:0007669"/>
    <property type="project" value="TreeGrafter"/>
</dbReference>
<evidence type="ECO:0000256" key="1">
    <source>
        <dbReference type="ARBA" id="ARBA00006080"/>
    </source>
</evidence>
<keyword evidence="3" id="KW-0813">Transport</keyword>
<name>A0AAN7P5L3_9COLE</name>
<dbReference type="PANTHER" id="PTHR15954:SF4">
    <property type="entry name" value="VACUOLAR PROTEIN SORTING-ASSOCIATED PROTEIN 51 HOMOLOG"/>
    <property type="match status" value="1"/>
</dbReference>
<dbReference type="InterPro" id="IPR014812">
    <property type="entry name" value="Vps51"/>
</dbReference>
<dbReference type="GO" id="GO:0042147">
    <property type="term" value="P:retrograde transport, endosome to Golgi"/>
    <property type="evidence" value="ECO:0007669"/>
    <property type="project" value="TreeGrafter"/>
</dbReference>
<feature type="compositionally biased region" description="Polar residues" evidence="6">
    <location>
        <begin position="1283"/>
        <end position="1295"/>
    </location>
</feature>
<dbReference type="SUPFAM" id="SSF74788">
    <property type="entry name" value="Cullin repeat-like"/>
    <property type="match status" value="1"/>
</dbReference>
<dbReference type="GO" id="GO:0016020">
    <property type="term" value="C:membrane"/>
    <property type="evidence" value="ECO:0007669"/>
    <property type="project" value="TreeGrafter"/>
</dbReference>
<feature type="region of interest" description="Disordered" evidence="6">
    <location>
        <begin position="892"/>
        <end position="913"/>
    </location>
</feature>
<dbReference type="GO" id="GO:0032456">
    <property type="term" value="P:endocytic recycling"/>
    <property type="evidence" value="ECO:0007669"/>
    <property type="project" value="TreeGrafter"/>
</dbReference>
<comment type="caution">
    <text evidence="8">The sequence shown here is derived from an EMBL/GenBank/DDBJ whole genome shotgun (WGS) entry which is preliminary data.</text>
</comment>
<feature type="compositionally biased region" description="Low complexity" evidence="6">
    <location>
        <begin position="603"/>
        <end position="612"/>
    </location>
</feature>
<keyword evidence="4 5" id="KW-0175">Coiled coil</keyword>
<evidence type="ECO:0000256" key="5">
    <source>
        <dbReference type="SAM" id="Coils"/>
    </source>
</evidence>
<dbReference type="GO" id="GO:0005829">
    <property type="term" value="C:cytosol"/>
    <property type="evidence" value="ECO:0007669"/>
    <property type="project" value="GOC"/>
</dbReference>
<feature type="compositionally biased region" description="Basic and acidic residues" evidence="6">
    <location>
        <begin position="1"/>
        <end position="10"/>
    </location>
</feature>
<organism evidence="8 9">
    <name type="scientific">Aquatica leii</name>
    <dbReference type="NCBI Taxonomy" id="1421715"/>
    <lineage>
        <taxon>Eukaryota</taxon>
        <taxon>Metazoa</taxon>
        <taxon>Ecdysozoa</taxon>
        <taxon>Arthropoda</taxon>
        <taxon>Hexapoda</taxon>
        <taxon>Insecta</taxon>
        <taxon>Pterygota</taxon>
        <taxon>Neoptera</taxon>
        <taxon>Endopterygota</taxon>
        <taxon>Coleoptera</taxon>
        <taxon>Polyphaga</taxon>
        <taxon>Elateriformia</taxon>
        <taxon>Elateroidea</taxon>
        <taxon>Lampyridae</taxon>
        <taxon>Luciolinae</taxon>
        <taxon>Aquatica</taxon>
    </lineage>
</organism>
<feature type="compositionally biased region" description="Basic and acidic residues" evidence="6">
    <location>
        <begin position="613"/>
        <end position="629"/>
    </location>
</feature>
<evidence type="ECO:0000256" key="3">
    <source>
        <dbReference type="ARBA" id="ARBA00022448"/>
    </source>
</evidence>
<dbReference type="EMBL" id="JARPUR010000005">
    <property type="protein sequence ID" value="KAK4875756.1"/>
    <property type="molecule type" value="Genomic_DNA"/>
</dbReference>
<feature type="region of interest" description="Disordered" evidence="6">
    <location>
        <begin position="1081"/>
        <end position="1112"/>
    </location>
</feature>
<feature type="region of interest" description="Disordered" evidence="6">
    <location>
        <begin position="1"/>
        <end position="21"/>
    </location>
</feature>
<feature type="compositionally biased region" description="Polar residues" evidence="6">
    <location>
        <begin position="1359"/>
        <end position="1368"/>
    </location>
</feature>
<proteinExistence type="inferred from homology"/>
<sequence>MDKEKEDKKTGRNNFEDDEKSITSQVLEYYQQYSQNRDLPKYFCGDTAIKPQNWQLTKIDPIKIDTGTENVGQVSTDVEKEVPKIAVESVCAPSPTSSVTSNRKLEWDNGADIGYSHSNIHKSISLPTLINNLELDKLRAKFKNSDKKKQTNDVSVDANIKLFDLSSLESTRSSRKGYILTTPSSDSNHDFLSDSEMCKSDHIKDLKSNVGLPIAESTPIVGEYCLTPNVKENVIEKLDLKMVDRISQYKNMKVLKLTVSNTVVVECAAATEPFHGKNKLVQTSPQANPTIGIQTDFDYTNCHIIKPSIKTSERQSVFYMCFAESDTSATPYSTIQTQTNSSELSNCDSFEYVDGAVYPQPVIVHKSNKNLSPQETKPLDELGEESPLCTLLRKKLQSNSIKDLQRNIDLLQKLISSQKYDAVTKKYYVKKIIQKILDNKSSKSQTNLLETSKSIKENKFEPDVPSQTSSKSNSFYSKVPENKIEHEIPYIVSESSRRGNSPSEVSDIPFENAKDTISQDRDIVEVPIKNTKKNRLGIHTFSNNEIFSKVPSRSGLVSIGAKRKKLQRSPLLTLTDGGTSVVNHCFHDEKSILTSRSQKQHTSNSQGSSSSLKESEVGNKHRNWRDSKTNSEINLEQRIGDCNYPLINFAKKERDSQLYWINNEIVHLNKLKKVLEVNTTESTKNKLDRITRTPRIEDMKGINKQTTVYVLSTDWDKSPNGRSSINSQYSPRSCRDNLTQRKCNCKPPCGVNNCSVDVGNGKINLHNAQQASVNCKCEIPSETEKEKNNYDSEAPFEANAFQRIGSPLNSESGFSERSKKNLSSKCCVNCKCQSSNKHSFERSKKNLGCKCCVNSKCKNSKIYSFEIPSETKREKNNYDSEVQYEANTFKKDDSPLSLPVQSPVNSEHGSSKRSKKNLCCKCCVSCKCKNSKKHEIPSKTEKEKNNYDGSSKRSKKNLCCKCCVKYKCKSSKKRTSEIPSKQKNNYDSEVSKKNVRCQCCLNCKCENSKQVSRGNGTTVLNENKSTCTCNDKLSNLTKNLVSTDEIASNNKLTRNVATGEKKPPLSSNLVMTDEILCSDVQSSSTSRSEDCGCSKEQNSEPESDSDSKQETQSESTSSEMFCTCESKLCCCCKQKEAVKPSGPCRCCKISTNDNKRDPQYLLCYLCYQHHGAYYNPYLFNTHICNCYLSDTVNNINKTIKQLENLESETELCQCCKKKQRNDDNVCSKCNCKLKSRYRRRKGGLAYSLTLEPDENLRVDENKVLMESLEDIKVPVPSPRKSKNGNASKRSSPTSKNDYRRGNCCKCTKKTDEDLDNTAKNRKKRHVQTNNRNVIVSTCICESNSLALGYNKNSIEKFSNSSEASNETEPNVIKKNLSGSQPSDYKSKKPLSLQEYLRKNNPNFVSRADERRKLLNKLSSNRGRQFLKIRESLISSQRPSYKSGEVMFSSREMKLLTAKNYKKCNEFQQKLMDVREREIKRCNKLLYDVFNKKIIMTEKQQNLLDINGQHFDANLYLEKLFKESTLKQVMDQENEIIKDTQTLHSDMQTLVYENYNKFITATETVRKMKTDFKKMENEMDLLAQNMESITSFSQQISSTLQDTREQISKLSGVHSLLKRLQFLFKLPSTLKIRMEEKSYTQAVEDYLHAQKVLQHYGNMPSFQGIKADCESILKELKEELRNQFNNPNASAQQLAKSVDLLLQLEEPAKELCSEFLTCAEKRLSDQLVMLRDQSEQRDITEFVDLGCSGFLSDLCLVVASFHDMFINRMSTDNVENSEIFENFAAVELNTFIVNKMEKYFELVQNKVDMEQEIGDTNVLVNALDRFYRRLQAMNTLCTGTDFAKPGVEIVINAGKKQCKTHLQVLKIHFADLLTKIRQTLTTPKLITQDDSSVNLNEMLMSLVLTVVEKVKGVLQDLVVFIQSDINFAQQPLFRDSFCIDNVREGLIVCFMHHLTATARGLCSNNIADPKIPPILLLLLSKFCLDFQNGHVHYLLSQADALFTINPKESVALTTESEINTTMQESAQELLNYYVRIQGLNISQMLRKSVETRDWLHTIEPRTVRAVMKRVVEDMASIDSTVAQLYEDQGTATEHSSDSSRKTHSISVSRHQYRSNWSAYSSNQLDSTLVSNIHKLFSERIEIFSTVEFTKVSILTGIIKISLKTFMECVRLKTFSKFGLQQIQVDTHYLQLYLWRFVADENMVHFLLDEILGSAVHRCLEPILMEPSVVDIICERG</sequence>
<dbReference type="GO" id="GO:0048193">
    <property type="term" value="P:Golgi vesicle transport"/>
    <property type="evidence" value="ECO:0007669"/>
    <property type="project" value="TreeGrafter"/>
</dbReference>
<dbReference type="GO" id="GO:0007041">
    <property type="term" value="P:lysosomal transport"/>
    <property type="evidence" value="ECO:0007669"/>
    <property type="project" value="TreeGrafter"/>
</dbReference>
<feature type="domain" description="Exocyst complex component EXOC2/Sec5 N-terminal" evidence="7">
    <location>
        <begin position="1491"/>
        <end position="1741"/>
    </location>
</feature>
<dbReference type="InterPro" id="IPR016159">
    <property type="entry name" value="Cullin_repeat-like_dom_sf"/>
</dbReference>
<dbReference type="GO" id="GO:0007030">
    <property type="term" value="P:Golgi organization"/>
    <property type="evidence" value="ECO:0007669"/>
    <property type="project" value="TreeGrafter"/>
</dbReference>
<accession>A0AAN7P5L3</accession>
<dbReference type="PANTHER" id="PTHR15954">
    <property type="entry name" value="VACUOLAR PROTEIN SORTING-ASSOCIATED PROTEIN 51 HOMOLOG"/>
    <property type="match status" value="1"/>
</dbReference>
<feature type="compositionally biased region" description="Polar residues" evidence="6">
    <location>
        <begin position="593"/>
        <end position="602"/>
    </location>
</feature>
<feature type="region of interest" description="Disordered" evidence="6">
    <location>
        <begin position="1269"/>
        <end position="1299"/>
    </location>
</feature>
<dbReference type="InterPro" id="IPR039481">
    <property type="entry name" value="EXOC2/Sec5_N_dom"/>
</dbReference>
<evidence type="ECO:0000313" key="8">
    <source>
        <dbReference type="EMBL" id="KAK4875756.1"/>
    </source>
</evidence>
<feature type="region of interest" description="Disordered" evidence="6">
    <location>
        <begin position="1359"/>
        <end position="1389"/>
    </location>
</feature>
<evidence type="ECO:0000259" key="7">
    <source>
        <dbReference type="Pfam" id="PF15469"/>
    </source>
</evidence>
<evidence type="ECO:0000256" key="2">
    <source>
        <dbReference type="ARBA" id="ARBA00016122"/>
    </source>
</evidence>
<evidence type="ECO:0000256" key="4">
    <source>
        <dbReference type="ARBA" id="ARBA00023054"/>
    </source>
</evidence>